<comment type="subcellular location">
    <subcellularLocation>
        <location evidence="1">Nucleus</location>
    </subcellularLocation>
</comment>
<keyword evidence="6" id="KW-0539">Nucleus</keyword>
<feature type="compositionally biased region" description="Basic and acidic residues" evidence="7">
    <location>
        <begin position="571"/>
        <end position="581"/>
    </location>
</feature>
<evidence type="ECO:0000259" key="9">
    <source>
        <dbReference type="PROSITE" id="PS51294"/>
    </source>
</evidence>
<dbReference type="Proteomes" id="UP001165080">
    <property type="component" value="Unassembled WGS sequence"/>
</dbReference>
<dbReference type="InterPro" id="IPR051953">
    <property type="entry name" value="Plant_SW-associated_TFs"/>
</dbReference>
<organism evidence="10 11">
    <name type="scientific">Pleodorina starrii</name>
    <dbReference type="NCBI Taxonomy" id="330485"/>
    <lineage>
        <taxon>Eukaryota</taxon>
        <taxon>Viridiplantae</taxon>
        <taxon>Chlorophyta</taxon>
        <taxon>core chlorophytes</taxon>
        <taxon>Chlorophyceae</taxon>
        <taxon>CS clade</taxon>
        <taxon>Chlamydomonadales</taxon>
        <taxon>Volvocaceae</taxon>
        <taxon>Pleodorina</taxon>
    </lineage>
</organism>
<dbReference type="SUPFAM" id="SSF46689">
    <property type="entry name" value="Homeodomain-like"/>
    <property type="match status" value="1"/>
</dbReference>
<feature type="compositionally biased region" description="Low complexity" evidence="7">
    <location>
        <begin position="106"/>
        <end position="117"/>
    </location>
</feature>
<evidence type="ECO:0000256" key="5">
    <source>
        <dbReference type="ARBA" id="ARBA00023163"/>
    </source>
</evidence>
<feature type="compositionally biased region" description="Low complexity" evidence="7">
    <location>
        <begin position="541"/>
        <end position="552"/>
    </location>
</feature>
<evidence type="ECO:0000256" key="1">
    <source>
        <dbReference type="ARBA" id="ARBA00004123"/>
    </source>
</evidence>
<name>A0A9W6F3Z7_9CHLO</name>
<feature type="region of interest" description="Disordered" evidence="7">
    <location>
        <begin position="312"/>
        <end position="345"/>
    </location>
</feature>
<comment type="caution">
    <text evidence="10">The sequence shown here is derived from an EMBL/GenBank/DDBJ whole genome shotgun (WGS) entry which is preliminary data.</text>
</comment>
<evidence type="ECO:0000256" key="7">
    <source>
        <dbReference type="SAM" id="MobiDB-lite"/>
    </source>
</evidence>
<feature type="compositionally biased region" description="Low complexity" evidence="7">
    <location>
        <begin position="312"/>
        <end position="343"/>
    </location>
</feature>
<evidence type="ECO:0000313" key="10">
    <source>
        <dbReference type="EMBL" id="GLC55663.1"/>
    </source>
</evidence>
<dbReference type="GO" id="GO:0003677">
    <property type="term" value="F:DNA binding"/>
    <property type="evidence" value="ECO:0007669"/>
    <property type="project" value="UniProtKB-KW"/>
</dbReference>
<proteinExistence type="predicted"/>
<reference evidence="10 11" key="1">
    <citation type="journal article" date="2023" name="Commun. Biol.">
        <title>Reorganization of the ancestral sex-determining regions during the evolution of trioecy in Pleodorina starrii.</title>
        <authorList>
            <person name="Takahashi K."/>
            <person name="Suzuki S."/>
            <person name="Kawai-Toyooka H."/>
            <person name="Yamamoto K."/>
            <person name="Hamaji T."/>
            <person name="Ootsuki R."/>
            <person name="Yamaguchi H."/>
            <person name="Kawachi M."/>
            <person name="Higashiyama T."/>
            <person name="Nozaki H."/>
        </authorList>
    </citation>
    <scope>NUCLEOTIDE SEQUENCE [LARGE SCALE GENOMIC DNA]</scope>
    <source>
        <strain evidence="10 11">NIES-4479</strain>
    </source>
</reference>
<dbReference type="CDD" id="cd00167">
    <property type="entry name" value="SANT"/>
    <property type="match status" value="1"/>
</dbReference>
<dbReference type="InterPro" id="IPR017930">
    <property type="entry name" value="Myb_dom"/>
</dbReference>
<feature type="region of interest" description="Disordered" evidence="7">
    <location>
        <begin position="91"/>
        <end position="132"/>
    </location>
</feature>
<keyword evidence="4" id="KW-0238">DNA-binding</keyword>
<gene>
    <name evidence="10" type="primary">PLEST001934</name>
    <name evidence="10" type="ORF">PLESTB_001012200</name>
</gene>
<dbReference type="GO" id="GO:0005634">
    <property type="term" value="C:nucleus"/>
    <property type="evidence" value="ECO:0007669"/>
    <property type="project" value="UniProtKB-SubCell"/>
</dbReference>
<evidence type="ECO:0000256" key="3">
    <source>
        <dbReference type="ARBA" id="ARBA00023015"/>
    </source>
</evidence>
<keyword evidence="11" id="KW-1185">Reference proteome</keyword>
<dbReference type="PROSITE" id="PS51294">
    <property type="entry name" value="HTH_MYB"/>
    <property type="match status" value="1"/>
</dbReference>
<evidence type="ECO:0000256" key="6">
    <source>
        <dbReference type="ARBA" id="ARBA00023242"/>
    </source>
</evidence>
<dbReference type="Gene3D" id="1.10.10.60">
    <property type="entry name" value="Homeodomain-like"/>
    <property type="match status" value="1"/>
</dbReference>
<dbReference type="InterPro" id="IPR009057">
    <property type="entry name" value="Homeodomain-like_sf"/>
</dbReference>
<keyword evidence="5" id="KW-0804">Transcription</keyword>
<protein>
    <submittedName>
        <fullName evidence="10">Uncharacterized protein</fullName>
    </submittedName>
</protein>
<feature type="region of interest" description="Disordered" evidence="7">
    <location>
        <begin position="666"/>
        <end position="714"/>
    </location>
</feature>
<dbReference type="Pfam" id="PF00249">
    <property type="entry name" value="Myb_DNA-binding"/>
    <property type="match status" value="1"/>
</dbReference>
<evidence type="ECO:0000256" key="2">
    <source>
        <dbReference type="ARBA" id="ARBA00022737"/>
    </source>
</evidence>
<dbReference type="PANTHER" id="PTHR47997:SF75">
    <property type="entry name" value="MYB DOMAIN PROTEIN 55"/>
    <property type="match status" value="1"/>
</dbReference>
<evidence type="ECO:0000256" key="4">
    <source>
        <dbReference type="ARBA" id="ARBA00023125"/>
    </source>
</evidence>
<feature type="domain" description="HTH myb-type" evidence="9">
    <location>
        <begin position="1"/>
        <end position="40"/>
    </location>
</feature>
<keyword evidence="3" id="KW-0805">Transcription regulation</keyword>
<evidence type="ECO:0000259" key="8">
    <source>
        <dbReference type="PROSITE" id="PS50090"/>
    </source>
</evidence>
<feature type="domain" description="Myb-like" evidence="8">
    <location>
        <begin position="1"/>
        <end position="36"/>
    </location>
</feature>
<dbReference type="PROSITE" id="PS50090">
    <property type="entry name" value="MYB_LIKE"/>
    <property type="match status" value="1"/>
</dbReference>
<feature type="compositionally biased region" description="Low complexity" evidence="7">
    <location>
        <begin position="696"/>
        <end position="706"/>
    </location>
</feature>
<dbReference type="EMBL" id="BRXU01000013">
    <property type="protein sequence ID" value="GLC55663.1"/>
    <property type="molecule type" value="Genomic_DNA"/>
</dbReference>
<keyword evidence="2" id="KW-0677">Repeat</keyword>
<feature type="region of interest" description="Disordered" evidence="7">
    <location>
        <begin position="541"/>
        <end position="632"/>
    </location>
</feature>
<accession>A0A9W6F3Z7</accession>
<evidence type="ECO:0000313" key="11">
    <source>
        <dbReference type="Proteomes" id="UP001165080"/>
    </source>
</evidence>
<dbReference type="InterPro" id="IPR001005">
    <property type="entry name" value="SANT/Myb"/>
</dbReference>
<dbReference type="AlphaFoldDB" id="A0A9W6F3Z7"/>
<sequence length="790" mass="78824">MLAVKHAQLGNRWAAIAKYLPGRTENDVKNMWHSTLRAKSCRRSSLLYTYTRAVRDCCDDPQARKVAYDRAQQLCSGEAAGSMSPQIAAAATAGTAAAPPSPLPPQLQQLPRGGQVPRSGSGMAPLDSEHMMGVMPSPWRTGPAADMLDPAAGSPQQMPAVEPQHESSSVGVWAREFSAASIARVPGGALPLNLGGGSGGGASLLARLGGGGGGSGSGFVVGPPADGCGASQSHSHALMRTVSIQPGRPLSFGADGGATAAMTTLSGPHFSASAAAAAAAAVAADVTGGHSTLSSNSSTCVARLAQLVLSSEASQSQSRPQSQQLQLQLQHPQSHPHPQSYLPCGLSEGSAMGLAAAADWAVGPRGDLSGGSLLRYGSLHRAGPHGAEQQQAPQVYSAAAAASGGFRGVAPGGPTRQFRTNSETAALSLALEQRRTCGFGGGGCSSTGAEATLRLELGLVDSERLMAGSGSVHGAHEARISAGGRNVSVLSGALEDEFGGFGAGGSSVSAPPTIMGHSIHSDAAFNRVRQVQQFRNHNFHTSAATGSTPAPAQSERAPSDHLASGAGGMRGDLEVKTEEVPGRIGAGRASDGTPEGSCGPGGDLRDSRGSRCGLRGIGTQDGSGAFDRPMGRGECMQPAHELDLSAARPRPPLALAGTAAGADSAAHHRAALSRGGGGGFSDGSVSGPTLARQSHGAAPGLAAPAATGSGQPRAVVLDSGPTHGPLGPAAAAATAGGMSSLQQPMATDAVVVMGLGDDDIFACLGSLGNLDSGSSRRNVLALGGPRQQGA</sequence>
<dbReference type="PANTHER" id="PTHR47997">
    <property type="entry name" value="MYB DOMAIN PROTEIN 55"/>
    <property type="match status" value="1"/>
</dbReference>